<dbReference type="InterPro" id="IPR041662">
    <property type="entry name" value="SusD-like_2"/>
</dbReference>
<protein>
    <submittedName>
        <fullName evidence="1">Starch-binding associating with outer membrane</fullName>
    </submittedName>
</protein>
<evidence type="ECO:0000313" key="2">
    <source>
        <dbReference type="Proteomes" id="UP000199306"/>
    </source>
</evidence>
<dbReference type="STRING" id="1079859.SAMN04515674_1187"/>
<dbReference type="Pfam" id="PF12771">
    <property type="entry name" value="SusD-like_2"/>
    <property type="match status" value="1"/>
</dbReference>
<name>A0A1I5YC69_9BACT</name>
<dbReference type="SUPFAM" id="SSF48452">
    <property type="entry name" value="TPR-like"/>
    <property type="match status" value="1"/>
</dbReference>
<evidence type="ECO:0000313" key="1">
    <source>
        <dbReference type="EMBL" id="SFQ41814.1"/>
    </source>
</evidence>
<accession>A0A1I5YC69</accession>
<dbReference type="InterPro" id="IPR011990">
    <property type="entry name" value="TPR-like_helical_dom_sf"/>
</dbReference>
<gene>
    <name evidence="1" type="ORF">SAMN04515674_1187</name>
</gene>
<keyword evidence="2" id="KW-1185">Reference proteome</keyword>
<dbReference type="Gene3D" id="1.25.40.390">
    <property type="match status" value="1"/>
</dbReference>
<dbReference type="Proteomes" id="UP000199306">
    <property type="component" value="Unassembled WGS sequence"/>
</dbReference>
<sequence length="468" mass="51277">MLLVALATLLTSCKDFLDVNVDPTLKGDAAIQELLPTALFYTSESSYYQAYIACQYVQQIGSARALGDLDSQVQADNSTGWSQFYLNIFPHLNLMISKGQSGNAPAYVGISKTLMAYNLGLLTTSWENIPYSQADQKNFAPAYDTQQSVYTAIQKLLDEGIIELQKNTGTKPGADDLIYAGDLAKWTKFAYTLKARFALHLSVKNSQQAAQAALDAVQKGFASNADDFELMYNTKNLSPWYSRVALANTTGNITITHSATFIDLMNGKGGTVVDPRLPKLATLRKSQTEYLGVNPGTGAGASVDFTTGSWSSNINSPIEMVTYSEAKAIEAEARFILNGGTVTSKGTTAPGYDAYLEIIKANMKNVGVSDADMIAYTSNARINVGAANLTLSQILAEKNKAMFLIGDIWTDFRRYDYLNMPVPANLNVDLQGKFIQRFNYPTSETTRNSDVAKQNIKPLNEKMWMFTK</sequence>
<dbReference type="AlphaFoldDB" id="A0A1I5YC69"/>
<organism evidence="1 2">
    <name type="scientific">Pseudarcicella hirudinis</name>
    <dbReference type="NCBI Taxonomy" id="1079859"/>
    <lineage>
        <taxon>Bacteria</taxon>
        <taxon>Pseudomonadati</taxon>
        <taxon>Bacteroidota</taxon>
        <taxon>Cytophagia</taxon>
        <taxon>Cytophagales</taxon>
        <taxon>Flectobacillaceae</taxon>
        <taxon>Pseudarcicella</taxon>
    </lineage>
</organism>
<reference evidence="1 2" key="1">
    <citation type="submission" date="2016-10" db="EMBL/GenBank/DDBJ databases">
        <authorList>
            <person name="de Groot N.N."/>
        </authorList>
    </citation>
    <scope>NUCLEOTIDE SEQUENCE [LARGE SCALE GENOMIC DNA]</scope>
    <source>
        <strain evidence="2">E92,LMG 26720,CCM 7988</strain>
    </source>
</reference>
<dbReference type="EMBL" id="FOXH01000018">
    <property type="protein sequence ID" value="SFQ41814.1"/>
    <property type="molecule type" value="Genomic_DNA"/>
</dbReference>
<proteinExistence type="predicted"/>